<keyword evidence="1" id="KW-0812">Transmembrane</keyword>
<keyword evidence="1" id="KW-0472">Membrane</keyword>
<dbReference type="Proteomes" id="UP000030689">
    <property type="component" value="Unassembled WGS sequence"/>
</dbReference>
<keyword evidence="1" id="KW-1133">Transmembrane helix</keyword>
<feature type="non-terminal residue" evidence="2">
    <location>
        <position position="140"/>
    </location>
</feature>
<keyword evidence="3" id="KW-1185">Reference proteome</keyword>
<protein>
    <submittedName>
        <fullName evidence="2">Uncharacterized protein</fullName>
    </submittedName>
</protein>
<name>V4MW75_EUTSA</name>
<dbReference type="EMBL" id="KI517683">
    <property type="protein sequence ID" value="ESQ36526.1"/>
    <property type="molecule type" value="Genomic_DNA"/>
</dbReference>
<dbReference type="KEGG" id="eus:EUTSA_v10009938mg"/>
<accession>V4MW75</accession>
<feature type="transmembrane region" description="Helical" evidence="1">
    <location>
        <begin position="20"/>
        <end position="41"/>
    </location>
</feature>
<evidence type="ECO:0000313" key="2">
    <source>
        <dbReference type="EMBL" id="ESQ36526.1"/>
    </source>
</evidence>
<evidence type="ECO:0000256" key="1">
    <source>
        <dbReference type="SAM" id="Phobius"/>
    </source>
</evidence>
<gene>
    <name evidence="2" type="ORF">EUTSA_v10009938mg</name>
</gene>
<dbReference type="Gramene" id="ESQ36526">
    <property type="protein sequence ID" value="ESQ36526"/>
    <property type="gene ID" value="EUTSA_v10009938mg"/>
</dbReference>
<sequence length="140" mass="16260">MTPSLLRRSFALRRRELSMLSSVSMALINACAAVNFAIVLMEPSRKAFDGMLLLHQDMNSQTQSLFTLLSGLCHSYKLQLGNQSIDVYIYTYTYILHHLLLLLKSLLCFTVLLMLYLLVCFLCFYLGFHEFYYTIVYMDQ</sequence>
<reference evidence="2 3" key="1">
    <citation type="journal article" date="2013" name="Front. Plant Sci.">
        <title>The Reference Genome of the Halophytic Plant Eutrema salsugineum.</title>
        <authorList>
            <person name="Yang R."/>
            <person name="Jarvis D.E."/>
            <person name="Chen H."/>
            <person name="Beilstein M.A."/>
            <person name="Grimwood J."/>
            <person name="Jenkins J."/>
            <person name="Shu S."/>
            <person name="Prochnik S."/>
            <person name="Xin M."/>
            <person name="Ma C."/>
            <person name="Schmutz J."/>
            <person name="Wing R.A."/>
            <person name="Mitchell-Olds T."/>
            <person name="Schumaker K.S."/>
            <person name="Wang X."/>
        </authorList>
    </citation>
    <scope>NUCLEOTIDE SEQUENCE [LARGE SCALE GENOMIC DNA]</scope>
</reference>
<organism evidence="2 3">
    <name type="scientific">Eutrema salsugineum</name>
    <name type="common">Saltwater cress</name>
    <name type="synonym">Sisymbrium salsugineum</name>
    <dbReference type="NCBI Taxonomy" id="72664"/>
    <lineage>
        <taxon>Eukaryota</taxon>
        <taxon>Viridiplantae</taxon>
        <taxon>Streptophyta</taxon>
        <taxon>Embryophyta</taxon>
        <taxon>Tracheophyta</taxon>
        <taxon>Spermatophyta</taxon>
        <taxon>Magnoliopsida</taxon>
        <taxon>eudicotyledons</taxon>
        <taxon>Gunneridae</taxon>
        <taxon>Pentapetalae</taxon>
        <taxon>rosids</taxon>
        <taxon>malvids</taxon>
        <taxon>Brassicales</taxon>
        <taxon>Brassicaceae</taxon>
        <taxon>Eutremeae</taxon>
        <taxon>Eutrema</taxon>
    </lineage>
</organism>
<proteinExistence type="predicted"/>
<dbReference type="AlphaFoldDB" id="V4MW75"/>
<evidence type="ECO:0000313" key="3">
    <source>
        <dbReference type="Proteomes" id="UP000030689"/>
    </source>
</evidence>
<feature type="transmembrane region" description="Helical" evidence="1">
    <location>
        <begin position="106"/>
        <end position="128"/>
    </location>
</feature>